<dbReference type="PANTHER" id="PTHR38594:SF1">
    <property type="entry name" value="PEP-DEPENDENT DIHYDROXYACETONE KINASE, PHOSPHORYL DONOR SUBUNIT DHAM"/>
    <property type="match status" value="1"/>
</dbReference>
<evidence type="ECO:0000313" key="10">
    <source>
        <dbReference type="Proteomes" id="UP000323594"/>
    </source>
</evidence>
<dbReference type="EMBL" id="CDNC01000048">
    <property type="protein sequence ID" value="CEM63017.1"/>
    <property type="molecule type" value="Genomic_DNA"/>
</dbReference>
<dbReference type="OrthoDB" id="7065393at2"/>
<dbReference type="GO" id="GO:0019563">
    <property type="term" value="P:glycerol catabolic process"/>
    <property type="evidence" value="ECO:0007669"/>
    <property type="project" value="InterPro"/>
</dbReference>
<evidence type="ECO:0000256" key="1">
    <source>
        <dbReference type="ARBA" id="ARBA00001113"/>
    </source>
</evidence>
<reference evidence="8 10" key="3">
    <citation type="submission" date="2019-08" db="EMBL/GenBank/DDBJ databases">
        <authorList>
            <person name="Kuhnert P."/>
        </authorList>
    </citation>
    <scope>NUCLEOTIDE SEQUENCE [LARGE SCALE GENOMIC DNA]</scope>
    <source>
        <strain evidence="8 10">B36.5</strain>
    </source>
</reference>
<dbReference type="InterPro" id="IPR039643">
    <property type="entry name" value="DhaM"/>
</dbReference>
<feature type="domain" description="PTS EIIA type-4" evidence="6">
    <location>
        <begin position="1"/>
        <end position="133"/>
    </location>
</feature>
<evidence type="ECO:0000313" key="9">
    <source>
        <dbReference type="Proteomes" id="UP000042527"/>
    </source>
</evidence>
<dbReference type="GO" id="GO:0047324">
    <property type="term" value="F:phosphoenolpyruvate-glycerone phosphotransferase activity"/>
    <property type="evidence" value="ECO:0007669"/>
    <property type="project" value="UniProtKB-EC"/>
</dbReference>
<sequence>MVGIVVVSHSKNLADEIITLAREMKQNDFPLLNGSGIDGEHFGSDPMIIKETIEKAYLDGGVIIFVDLGSSILNTEMAIDFIDEAAFDTSKIKIADAPIVEGLIAAVPINDEKATAEDILTEMEDFKNFSKVK</sequence>
<dbReference type="SUPFAM" id="SSF53062">
    <property type="entry name" value="PTS system fructose IIA component-like"/>
    <property type="match status" value="1"/>
</dbReference>
<protein>
    <recommendedName>
        <fullName evidence="3">phosphoenolpyruvate--glycerone phosphotransferase</fullName>
        <ecNumber evidence="3">2.7.1.121</ecNumber>
    </recommendedName>
</protein>
<comment type="catalytic activity">
    <reaction evidence="1">
        <text>dihydroxyacetone + phosphoenolpyruvate = dihydroxyacetone phosphate + pyruvate</text>
        <dbReference type="Rhea" id="RHEA:18381"/>
        <dbReference type="ChEBI" id="CHEBI:15361"/>
        <dbReference type="ChEBI" id="CHEBI:16016"/>
        <dbReference type="ChEBI" id="CHEBI:57642"/>
        <dbReference type="ChEBI" id="CHEBI:58702"/>
        <dbReference type="EC" id="2.7.1.121"/>
    </reaction>
</comment>
<gene>
    <name evidence="8" type="ORF">FUT82_16320</name>
    <name evidence="7" type="ORF">TPHV1_60005</name>
</gene>
<dbReference type="AlphaFoldDB" id="A0A0B7GZG5"/>
<name>A0A0B7GZG5_TREPH</name>
<dbReference type="InterPro" id="IPR036662">
    <property type="entry name" value="PTS_EIIA_man-typ_sf"/>
</dbReference>
<dbReference type="EC" id="2.7.1.121" evidence="3"/>
<evidence type="ECO:0000256" key="2">
    <source>
        <dbReference type="ARBA" id="ARBA00002788"/>
    </source>
</evidence>
<reference evidence="7" key="2">
    <citation type="submission" date="2015-01" db="EMBL/GenBank/DDBJ databases">
        <authorList>
            <person name="Xiang T."/>
            <person name="Song Y."/>
            <person name="Huang L."/>
            <person name="Wang B."/>
            <person name="Wu P."/>
        </authorList>
    </citation>
    <scope>NUCLEOTIDE SEQUENCE [LARGE SCALE GENOMIC DNA]</scope>
    <source>
        <strain evidence="7">V1</strain>
    </source>
</reference>
<evidence type="ECO:0000259" key="6">
    <source>
        <dbReference type="PROSITE" id="PS51096"/>
    </source>
</evidence>
<organism evidence="7 9">
    <name type="scientific">Treponema phagedenis</name>
    <dbReference type="NCBI Taxonomy" id="162"/>
    <lineage>
        <taxon>Bacteria</taxon>
        <taxon>Pseudomonadati</taxon>
        <taxon>Spirochaetota</taxon>
        <taxon>Spirochaetia</taxon>
        <taxon>Spirochaetales</taxon>
        <taxon>Treponemataceae</taxon>
        <taxon>Treponema</taxon>
    </lineage>
</organism>
<dbReference type="GO" id="GO:0016020">
    <property type="term" value="C:membrane"/>
    <property type="evidence" value="ECO:0007669"/>
    <property type="project" value="InterPro"/>
</dbReference>
<dbReference type="GeneID" id="57754432"/>
<comment type="function">
    <text evidence="2">Component of the dihydroxyacetone kinase complex, which is responsible for the phosphoenolpyruvate (PEP)-dependent phosphorylation of dihydroxyacetone. DhaM serves as the phosphoryl donor. Is phosphorylated by phosphoenolpyruvate in an EI- and HPr-dependent reaction, and a phosphorelay system on histidine residues finally leads to phosphoryl transfer to DhaL and dihydroxyacetone.</text>
</comment>
<dbReference type="GO" id="GO:0009401">
    <property type="term" value="P:phosphoenolpyruvate-dependent sugar phosphotransferase system"/>
    <property type="evidence" value="ECO:0007669"/>
    <property type="project" value="InterPro"/>
</dbReference>
<dbReference type="PROSITE" id="PS51096">
    <property type="entry name" value="PTS_EIIA_TYPE_4"/>
    <property type="match status" value="1"/>
</dbReference>
<evidence type="ECO:0000313" key="8">
    <source>
        <dbReference type="EMBL" id="QEJ99397.1"/>
    </source>
</evidence>
<dbReference type="Proteomes" id="UP000042527">
    <property type="component" value="Unassembled WGS sequence"/>
</dbReference>
<proteinExistence type="predicted"/>
<dbReference type="PANTHER" id="PTHR38594">
    <property type="entry name" value="PEP-DEPENDENT DIHYDROXYACETONE KINASE, PHOSPHORYL DONOR SUBUNIT DHAM"/>
    <property type="match status" value="1"/>
</dbReference>
<dbReference type="Gene3D" id="3.40.50.510">
    <property type="entry name" value="Phosphotransferase system, mannose-type IIA component"/>
    <property type="match status" value="1"/>
</dbReference>
<dbReference type="NCBIfam" id="TIGR02364">
    <property type="entry name" value="dha_pts"/>
    <property type="match status" value="1"/>
</dbReference>
<evidence type="ECO:0000256" key="5">
    <source>
        <dbReference type="ARBA" id="ARBA00046577"/>
    </source>
</evidence>
<keyword evidence="9" id="KW-1185">Reference proteome</keyword>
<dbReference type="Proteomes" id="UP000323594">
    <property type="component" value="Chromosome"/>
</dbReference>
<keyword evidence="4" id="KW-0808">Transferase</keyword>
<reference evidence="9" key="1">
    <citation type="submission" date="2015-01" db="EMBL/GenBank/DDBJ databases">
        <authorList>
            <person name="Manzoor Shahid"/>
            <person name="Zubair Saima"/>
        </authorList>
    </citation>
    <scope>NUCLEOTIDE SEQUENCE [LARGE SCALE GENOMIC DNA]</scope>
    <source>
        <strain evidence="9">V1</strain>
    </source>
</reference>
<accession>A0A0B7GZG5</accession>
<comment type="subunit">
    <text evidence="5">Homodimer. The dihydroxyacetone kinase complex is composed of a homodimer of DhaM, a homodimer of DhaK and the subunit DhaL.</text>
</comment>
<dbReference type="InterPro" id="IPR012844">
    <property type="entry name" value="DhaM_N"/>
</dbReference>
<evidence type="ECO:0000256" key="4">
    <source>
        <dbReference type="ARBA" id="ARBA00022679"/>
    </source>
</evidence>
<dbReference type="InterPro" id="IPR004701">
    <property type="entry name" value="PTS_EIIA_man-typ"/>
</dbReference>
<evidence type="ECO:0000256" key="3">
    <source>
        <dbReference type="ARBA" id="ARBA00012095"/>
    </source>
</evidence>
<dbReference type="RefSeq" id="WP_002700644.1">
    <property type="nucleotide sequence ID" value="NZ_CDNC01000048.1"/>
</dbReference>
<dbReference type="Pfam" id="PF03610">
    <property type="entry name" value="EIIA-man"/>
    <property type="match status" value="1"/>
</dbReference>
<dbReference type="EMBL" id="CP042817">
    <property type="protein sequence ID" value="QEJ99397.1"/>
    <property type="molecule type" value="Genomic_DNA"/>
</dbReference>
<keyword evidence="7" id="KW-0418">Kinase</keyword>
<evidence type="ECO:0000313" key="7">
    <source>
        <dbReference type="EMBL" id="CEM63017.1"/>
    </source>
</evidence>